<dbReference type="AlphaFoldDB" id="A0A916QM19"/>
<sequence>MKEILSDQAEHIARGFSPILGQRPRVLILGSMPGQASLEANQYYAHPRNAFWPIMAALFAIDGQQSYESRARQLTEKGVAVWDVLKACIRPGSLDSAIAESTIVVNDFSRLFRDFPEIRLVAFNGQAAARYWHKYVMPEQAVPSALRTAVLPSSSPAHASLNLIQKQQRWREVLLS</sequence>
<feature type="domain" description="Uracil-DNA glycosylase-like" evidence="1">
    <location>
        <begin position="17"/>
        <end position="174"/>
    </location>
</feature>
<organism evidence="2 3">
    <name type="scientific">Pseudohongiella nitratireducens</name>
    <dbReference type="NCBI Taxonomy" id="1768907"/>
    <lineage>
        <taxon>Bacteria</taxon>
        <taxon>Pseudomonadati</taxon>
        <taxon>Pseudomonadota</taxon>
        <taxon>Gammaproteobacteria</taxon>
        <taxon>Pseudomonadales</taxon>
        <taxon>Pseudohongiellaceae</taxon>
        <taxon>Pseudohongiella</taxon>
    </lineage>
</organism>
<gene>
    <name evidence="2" type="ORF">GCM10011403_23720</name>
</gene>
<evidence type="ECO:0000313" key="2">
    <source>
        <dbReference type="EMBL" id="GFZ79844.1"/>
    </source>
</evidence>
<dbReference type="RefSeq" id="WP_082866386.1">
    <property type="nucleotide sequence ID" value="NZ_BMIY01000010.1"/>
</dbReference>
<dbReference type="InterPro" id="IPR036895">
    <property type="entry name" value="Uracil-DNA_glycosylase-like_sf"/>
</dbReference>
<dbReference type="Gene3D" id="3.40.470.10">
    <property type="entry name" value="Uracil-DNA glycosylase-like domain"/>
    <property type="match status" value="1"/>
</dbReference>
<dbReference type="CDD" id="cd10032">
    <property type="entry name" value="UDG-F6_HDG"/>
    <property type="match status" value="1"/>
</dbReference>
<evidence type="ECO:0000259" key="1">
    <source>
        <dbReference type="SMART" id="SM00986"/>
    </source>
</evidence>
<proteinExistence type="predicted"/>
<dbReference type="OrthoDB" id="9799921at2"/>
<comment type="caution">
    <text evidence="2">The sequence shown here is derived from an EMBL/GenBank/DDBJ whole genome shotgun (WGS) entry which is preliminary data.</text>
</comment>
<reference evidence="2" key="1">
    <citation type="journal article" date="2014" name="Int. J. Syst. Evol. Microbiol.">
        <title>Complete genome sequence of Corynebacterium casei LMG S-19264T (=DSM 44701T), isolated from a smear-ripened cheese.</title>
        <authorList>
            <consortium name="US DOE Joint Genome Institute (JGI-PGF)"/>
            <person name="Walter F."/>
            <person name="Albersmeier A."/>
            <person name="Kalinowski J."/>
            <person name="Ruckert C."/>
        </authorList>
    </citation>
    <scope>NUCLEOTIDE SEQUENCE</scope>
    <source>
        <strain evidence="2">CGMCC 1.15425</strain>
    </source>
</reference>
<evidence type="ECO:0000313" key="3">
    <source>
        <dbReference type="Proteomes" id="UP000627715"/>
    </source>
</evidence>
<dbReference type="InterPro" id="IPR026353">
    <property type="entry name" value="Hypoxan-DNA_Glyclase"/>
</dbReference>
<dbReference type="EMBL" id="BMIY01000010">
    <property type="protein sequence ID" value="GFZ79844.1"/>
    <property type="molecule type" value="Genomic_DNA"/>
</dbReference>
<dbReference type="InterPro" id="IPR005122">
    <property type="entry name" value="Uracil-DNA_glycosylase-like"/>
</dbReference>
<dbReference type="SMART" id="SM00986">
    <property type="entry name" value="UDG"/>
    <property type="match status" value="1"/>
</dbReference>
<dbReference type="Proteomes" id="UP000627715">
    <property type="component" value="Unassembled WGS sequence"/>
</dbReference>
<dbReference type="SMART" id="SM00987">
    <property type="entry name" value="UreE_C"/>
    <property type="match status" value="1"/>
</dbReference>
<dbReference type="NCBIfam" id="TIGR04274">
    <property type="entry name" value="hypoxanDNAglyco"/>
    <property type="match status" value="1"/>
</dbReference>
<keyword evidence="3" id="KW-1185">Reference proteome</keyword>
<accession>A0A916QM19</accession>
<name>A0A916QM19_9GAMM</name>
<dbReference type="SUPFAM" id="SSF52141">
    <property type="entry name" value="Uracil-DNA glycosylase-like"/>
    <property type="match status" value="1"/>
</dbReference>
<dbReference type="Pfam" id="PF03167">
    <property type="entry name" value="UDG"/>
    <property type="match status" value="1"/>
</dbReference>
<protein>
    <submittedName>
        <fullName evidence="2">DNA-deoxyinosine glycosylase</fullName>
    </submittedName>
</protein>
<reference evidence="2" key="2">
    <citation type="submission" date="2020-09" db="EMBL/GenBank/DDBJ databases">
        <authorList>
            <person name="Sun Q."/>
            <person name="Zhou Y."/>
        </authorList>
    </citation>
    <scope>NUCLEOTIDE SEQUENCE</scope>
    <source>
        <strain evidence="2">CGMCC 1.15425</strain>
    </source>
</reference>